<protein>
    <recommendedName>
        <fullName evidence="3">DUF6533 domain-containing protein</fullName>
    </recommendedName>
</protein>
<feature type="region of interest" description="Disordered" evidence="1">
    <location>
        <begin position="319"/>
        <end position="357"/>
    </location>
</feature>
<evidence type="ECO:0000256" key="1">
    <source>
        <dbReference type="SAM" id="MobiDB-lite"/>
    </source>
</evidence>
<feature type="domain" description="DUF6533" evidence="3">
    <location>
        <begin position="23"/>
        <end position="67"/>
    </location>
</feature>
<dbReference type="InterPro" id="IPR045340">
    <property type="entry name" value="DUF6533"/>
</dbReference>
<evidence type="ECO:0000259" key="3">
    <source>
        <dbReference type="Pfam" id="PF20151"/>
    </source>
</evidence>
<keyword evidence="2" id="KW-0812">Transmembrane</keyword>
<accession>A0A5C2S1E3</accession>
<dbReference type="Pfam" id="PF20151">
    <property type="entry name" value="DUF6533"/>
    <property type="match status" value="1"/>
</dbReference>
<feature type="compositionally biased region" description="Acidic residues" evidence="1">
    <location>
        <begin position="321"/>
        <end position="338"/>
    </location>
</feature>
<name>A0A5C2S1E3_9APHY</name>
<feature type="transmembrane region" description="Helical" evidence="2">
    <location>
        <begin position="225"/>
        <end position="245"/>
    </location>
</feature>
<evidence type="ECO:0000313" key="4">
    <source>
        <dbReference type="EMBL" id="RPD57171.1"/>
    </source>
</evidence>
<evidence type="ECO:0000313" key="5">
    <source>
        <dbReference type="Proteomes" id="UP000313359"/>
    </source>
</evidence>
<feature type="transmembrane region" description="Helical" evidence="2">
    <location>
        <begin position="182"/>
        <end position="205"/>
    </location>
</feature>
<dbReference type="AlphaFoldDB" id="A0A5C2S1E3"/>
<dbReference type="Proteomes" id="UP000313359">
    <property type="component" value="Unassembled WGS sequence"/>
</dbReference>
<proteinExistence type="predicted"/>
<feature type="transmembrane region" description="Helical" evidence="2">
    <location>
        <begin position="12"/>
        <end position="37"/>
    </location>
</feature>
<dbReference type="EMBL" id="ML122282">
    <property type="protein sequence ID" value="RPD57171.1"/>
    <property type="molecule type" value="Genomic_DNA"/>
</dbReference>
<sequence>MSQGDADAAEIISEYAGLMTNAYCAIGASVFVCWEYAITLSDEVDLFWTRGFSGATALFFVNRYVVLAVNILNLIGYATLSDRSCSLLARAGFAMQCLQYVIWAAFSALRTFALSKNYGVALLVFILSSVSVGVDFADFRFDLNGVNIPILGCTATTTITTELFQKFVNQYLLHMRATNMPFVIIVRTCLIAADLILIYVTWSRLGRKGFSTSHRSFVGVVLRDGTIYFVVLVLLNVLHLVFTMLSIDTPLQGASNVSAFTEPVTATLVSRFLIHLQAANRRTLHIDTHSSPDHGETTFSSLGTLVFDRIVGPMESVLSYGEEESSSSGDGAEDDTEDVELRPSSENVAGNAELDLGTESVAYHVV</sequence>
<gene>
    <name evidence="4" type="ORF">L227DRAFT_613787</name>
</gene>
<reference evidence="4" key="1">
    <citation type="journal article" date="2018" name="Genome Biol. Evol.">
        <title>Genomics and development of Lentinus tigrinus, a white-rot wood-decaying mushroom with dimorphic fruiting bodies.</title>
        <authorList>
            <person name="Wu B."/>
            <person name="Xu Z."/>
            <person name="Knudson A."/>
            <person name="Carlson A."/>
            <person name="Chen N."/>
            <person name="Kovaka S."/>
            <person name="LaButti K."/>
            <person name="Lipzen A."/>
            <person name="Pennachio C."/>
            <person name="Riley R."/>
            <person name="Schakwitz W."/>
            <person name="Umezawa K."/>
            <person name="Ohm R.A."/>
            <person name="Grigoriev I.V."/>
            <person name="Nagy L.G."/>
            <person name="Gibbons J."/>
            <person name="Hibbett D."/>
        </authorList>
    </citation>
    <scope>NUCLEOTIDE SEQUENCE [LARGE SCALE GENOMIC DNA]</scope>
    <source>
        <strain evidence="4">ALCF2SS1-6</strain>
    </source>
</reference>
<keyword evidence="2" id="KW-0472">Membrane</keyword>
<dbReference type="OrthoDB" id="2802397at2759"/>
<keyword evidence="5" id="KW-1185">Reference proteome</keyword>
<evidence type="ECO:0000256" key="2">
    <source>
        <dbReference type="SAM" id="Phobius"/>
    </source>
</evidence>
<feature type="transmembrane region" description="Helical" evidence="2">
    <location>
        <begin position="87"/>
        <end position="106"/>
    </location>
</feature>
<feature type="transmembrane region" description="Helical" evidence="2">
    <location>
        <begin position="118"/>
        <end position="137"/>
    </location>
</feature>
<feature type="transmembrane region" description="Helical" evidence="2">
    <location>
        <begin position="57"/>
        <end position="80"/>
    </location>
</feature>
<organism evidence="4 5">
    <name type="scientific">Lentinus tigrinus ALCF2SS1-6</name>
    <dbReference type="NCBI Taxonomy" id="1328759"/>
    <lineage>
        <taxon>Eukaryota</taxon>
        <taxon>Fungi</taxon>
        <taxon>Dikarya</taxon>
        <taxon>Basidiomycota</taxon>
        <taxon>Agaricomycotina</taxon>
        <taxon>Agaricomycetes</taxon>
        <taxon>Polyporales</taxon>
        <taxon>Polyporaceae</taxon>
        <taxon>Lentinus</taxon>
    </lineage>
</organism>
<keyword evidence="2" id="KW-1133">Transmembrane helix</keyword>